<evidence type="ECO:0008006" key="3">
    <source>
        <dbReference type="Google" id="ProtNLM"/>
    </source>
</evidence>
<protein>
    <recommendedName>
        <fullName evidence="3">Aspartyl-phosphate phosphatase Spo0E family protein</fullName>
    </recommendedName>
</protein>
<accession>A0ABQ8J3J2</accession>
<evidence type="ECO:0000313" key="1">
    <source>
        <dbReference type="EMBL" id="KAH9417149.1"/>
    </source>
</evidence>
<organism evidence="1 2">
    <name type="scientific">Dermatophagoides pteronyssinus</name>
    <name type="common">European house dust mite</name>
    <dbReference type="NCBI Taxonomy" id="6956"/>
    <lineage>
        <taxon>Eukaryota</taxon>
        <taxon>Metazoa</taxon>
        <taxon>Ecdysozoa</taxon>
        <taxon>Arthropoda</taxon>
        <taxon>Chelicerata</taxon>
        <taxon>Arachnida</taxon>
        <taxon>Acari</taxon>
        <taxon>Acariformes</taxon>
        <taxon>Sarcoptiformes</taxon>
        <taxon>Astigmata</taxon>
        <taxon>Psoroptidia</taxon>
        <taxon>Analgoidea</taxon>
        <taxon>Pyroglyphidae</taxon>
        <taxon>Dermatophagoidinae</taxon>
        <taxon>Dermatophagoides</taxon>
    </lineage>
</organism>
<proteinExistence type="predicted"/>
<evidence type="ECO:0000313" key="2">
    <source>
        <dbReference type="Proteomes" id="UP000887458"/>
    </source>
</evidence>
<name>A0ABQ8J3J2_DERPT</name>
<reference evidence="1 2" key="1">
    <citation type="journal article" date="2018" name="J. Allergy Clin. Immunol.">
        <title>High-quality assembly of Dermatophagoides pteronyssinus genome and transcriptome reveals a wide range of novel allergens.</title>
        <authorList>
            <person name="Liu X.Y."/>
            <person name="Yang K.Y."/>
            <person name="Wang M.Q."/>
            <person name="Kwok J.S."/>
            <person name="Zeng X."/>
            <person name="Yang Z."/>
            <person name="Xiao X.J."/>
            <person name="Lau C.P."/>
            <person name="Li Y."/>
            <person name="Huang Z.M."/>
            <person name="Ba J.G."/>
            <person name="Yim A.K."/>
            <person name="Ouyang C.Y."/>
            <person name="Ngai S.M."/>
            <person name="Chan T.F."/>
            <person name="Leung E.L."/>
            <person name="Liu L."/>
            <person name="Liu Z.G."/>
            <person name="Tsui S.K."/>
        </authorList>
    </citation>
    <scope>NUCLEOTIDE SEQUENCE [LARGE SCALE GENOMIC DNA]</scope>
    <source>
        <strain evidence="1">Derp</strain>
    </source>
</reference>
<dbReference type="Proteomes" id="UP000887458">
    <property type="component" value="Unassembled WGS sequence"/>
</dbReference>
<comment type="caution">
    <text evidence="1">The sequence shown here is derived from an EMBL/GenBank/DDBJ whole genome shotgun (WGS) entry which is preliminary data.</text>
</comment>
<reference evidence="1 2" key="2">
    <citation type="journal article" date="2022" name="Mol. Biol. Evol.">
        <title>Comparative Genomics Reveals Insights into the Divergent Evolution of Astigmatic Mites and Household Pest Adaptations.</title>
        <authorList>
            <person name="Xiong Q."/>
            <person name="Wan A.T."/>
            <person name="Liu X."/>
            <person name="Fung C.S."/>
            <person name="Xiao X."/>
            <person name="Malainual N."/>
            <person name="Hou J."/>
            <person name="Wang L."/>
            <person name="Wang M."/>
            <person name="Yang K.Y."/>
            <person name="Cui Y."/>
            <person name="Leung E.L."/>
            <person name="Nong W."/>
            <person name="Shin S.K."/>
            <person name="Au S.W."/>
            <person name="Jeong K.Y."/>
            <person name="Chew F.T."/>
            <person name="Hui J.H."/>
            <person name="Leung T.F."/>
            <person name="Tungtrongchitr A."/>
            <person name="Zhong N."/>
            <person name="Liu Z."/>
            <person name="Tsui S.K."/>
        </authorList>
    </citation>
    <scope>NUCLEOTIDE SEQUENCE [LARGE SCALE GENOMIC DNA]</scope>
    <source>
        <strain evidence="1">Derp</strain>
    </source>
</reference>
<sequence length="74" mass="9037">MDELDKNKQHWDNVQKQVVQLRNEIRQHIINKSTVLHKSIDEQPHSNEVILLVHKSLDINKHFFTHNRCRRFMK</sequence>
<dbReference type="EMBL" id="NJHN03000080">
    <property type="protein sequence ID" value="KAH9417149.1"/>
    <property type="molecule type" value="Genomic_DNA"/>
</dbReference>
<keyword evidence="2" id="KW-1185">Reference proteome</keyword>
<gene>
    <name evidence="1" type="ORF">DERP_015447</name>
</gene>